<dbReference type="Proteomes" id="UP001066276">
    <property type="component" value="Chromosome 9"/>
</dbReference>
<feature type="region of interest" description="Disordered" evidence="1">
    <location>
        <begin position="96"/>
        <end position="127"/>
    </location>
</feature>
<evidence type="ECO:0000313" key="3">
    <source>
        <dbReference type="Proteomes" id="UP001066276"/>
    </source>
</evidence>
<organism evidence="2 3">
    <name type="scientific">Pleurodeles waltl</name>
    <name type="common">Iberian ribbed newt</name>
    <dbReference type="NCBI Taxonomy" id="8319"/>
    <lineage>
        <taxon>Eukaryota</taxon>
        <taxon>Metazoa</taxon>
        <taxon>Chordata</taxon>
        <taxon>Craniata</taxon>
        <taxon>Vertebrata</taxon>
        <taxon>Euteleostomi</taxon>
        <taxon>Amphibia</taxon>
        <taxon>Batrachia</taxon>
        <taxon>Caudata</taxon>
        <taxon>Salamandroidea</taxon>
        <taxon>Salamandridae</taxon>
        <taxon>Pleurodelinae</taxon>
        <taxon>Pleurodeles</taxon>
    </lineage>
</organism>
<accession>A0AAV7MNG3</accession>
<proteinExistence type="predicted"/>
<evidence type="ECO:0000313" key="2">
    <source>
        <dbReference type="EMBL" id="KAJ1105270.1"/>
    </source>
</evidence>
<feature type="region of interest" description="Disordered" evidence="1">
    <location>
        <begin position="45"/>
        <end position="82"/>
    </location>
</feature>
<dbReference type="EMBL" id="JANPWB010000013">
    <property type="protein sequence ID" value="KAJ1105270.1"/>
    <property type="molecule type" value="Genomic_DNA"/>
</dbReference>
<dbReference type="AlphaFoldDB" id="A0AAV7MNG3"/>
<feature type="compositionally biased region" description="Basic and acidic residues" evidence="1">
    <location>
        <begin position="1"/>
        <end position="21"/>
    </location>
</feature>
<protein>
    <submittedName>
        <fullName evidence="2">Uncharacterized protein</fullName>
    </submittedName>
</protein>
<sequence length="147" mass="16286">MERGPDAECDGERNPDPERKYLGTVDAIDIDPEEAGAVVKRVYENDVEPREVLNPELDDGGGGSFSPRRRRRGKEGKRDERTGIQAETWKKTMWRRGVNQPEAETAEGVLEERGSGQAGHVLGRTWPSQVRTTAETGHGEAGISFLK</sequence>
<reference evidence="2" key="1">
    <citation type="journal article" date="2022" name="bioRxiv">
        <title>Sequencing and chromosome-scale assembly of the giantPleurodeles waltlgenome.</title>
        <authorList>
            <person name="Brown T."/>
            <person name="Elewa A."/>
            <person name="Iarovenko S."/>
            <person name="Subramanian E."/>
            <person name="Araus A.J."/>
            <person name="Petzold A."/>
            <person name="Susuki M."/>
            <person name="Suzuki K.-i.T."/>
            <person name="Hayashi T."/>
            <person name="Toyoda A."/>
            <person name="Oliveira C."/>
            <person name="Osipova E."/>
            <person name="Leigh N.D."/>
            <person name="Simon A."/>
            <person name="Yun M.H."/>
        </authorList>
    </citation>
    <scope>NUCLEOTIDE SEQUENCE</scope>
    <source>
        <strain evidence="2">20211129_DDA</strain>
        <tissue evidence="2">Liver</tissue>
    </source>
</reference>
<comment type="caution">
    <text evidence="2">The sequence shown here is derived from an EMBL/GenBank/DDBJ whole genome shotgun (WGS) entry which is preliminary data.</text>
</comment>
<feature type="region of interest" description="Disordered" evidence="1">
    <location>
        <begin position="1"/>
        <end position="28"/>
    </location>
</feature>
<name>A0AAV7MNG3_PLEWA</name>
<keyword evidence="3" id="KW-1185">Reference proteome</keyword>
<gene>
    <name evidence="2" type="ORF">NDU88_002678</name>
</gene>
<evidence type="ECO:0000256" key="1">
    <source>
        <dbReference type="SAM" id="MobiDB-lite"/>
    </source>
</evidence>